<dbReference type="GO" id="GO:0072542">
    <property type="term" value="F:protein phosphatase activator activity"/>
    <property type="evidence" value="ECO:0007669"/>
    <property type="project" value="TreeGrafter"/>
</dbReference>
<feature type="compositionally biased region" description="Basic and acidic residues" evidence="3">
    <location>
        <begin position="1096"/>
        <end position="1110"/>
    </location>
</feature>
<gene>
    <name evidence="6" type="ORF">PANT_7d00195</name>
</gene>
<dbReference type="Proteomes" id="UP000011976">
    <property type="component" value="Unassembled WGS sequence"/>
</dbReference>
<feature type="compositionally biased region" description="Basic residues" evidence="3">
    <location>
        <begin position="1148"/>
        <end position="1160"/>
    </location>
</feature>
<feature type="region of interest" description="Disordered" evidence="3">
    <location>
        <begin position="346"/>
        <end position="373"/>
    </location>
</feature>
<organism evidence="6 7">
    <name type="scientific">Pseudozyma antarctica (strain T-34)</name>
    <name type="common">Yeast</name>
    <name type="synonym">Candida antarctica</name>
    <dbReference type="NCBI Taxonomy" id="1151754"/>
    <lineage>
        <taxon>Eukaryota</taxon>
        <taxon>Fungi</taxon>
        <taxon>Dikarya</taxon>
        <taxon>Basidiomycota</taxon>
        <taxon>Ustilaginomycotina</taxon>
        <taxon>Ustilaginomycetes</taxon>
        <taxon>Ustilaginales</taxon>
        <taxon>Ustilaginaceae</taxon>
        <taxon>Moesziomyces</taxon>
    </lineage>
</organism>
<dbReference type="InterPro" id="IPR016024">
    <property type="entry name" value="ARM-type_fold"/>
</dbReference>
<dbReference type="Pfam" id="PF22972">
    <property type="entry name" value="EVH1_PP4R3"/>
    <property type="match status" value="1"/>
</dbReference>
<evidence type="ECO:0000259" key="5">
    <source>
        <dbReference type="Pfam" id="PF22972"/>
    </source>
</evidence>
<dbReference type="Pfam" id="PF04802">
    <property type="entry name" value="PP4R3"/>
    <property type="match status" value="1"/>
</dbReference>
<dbReference type="EMBL" id="DF196773">
    <property type="protein sequence ID" value="GAC72624.1"/>
    <property type="molecule type" value="Genomic_DNA"/>
</dbReference>
<feature type="compositionally biased region" description="Low complexity" evidence="3">
    <location>
        <begin position="1247"/>
        <end position="1256"/>
    </location>
</feature>
<feature type="region of interest" description="Disordered" evidence="3">
    <location>
        <begin position="1020"/>
        <end position="1297"/>
    </location>
</feature>
<dbReference type="PANTHER" id="PTHR23318:SF0">
    <property type="entry name" value="SERINE_THREONINE-PROTEIN PHOSPHATASE 4 REGULATORY SUBUNIT 3"/>
    <property type="match status" value="1"/>
</dbReference>
<sequence>MSRPYDPLPSPVSRVHFRVPSHRIASITSYPHWCIQTPQLSSYLNSADDTSHASSSRVHRGYTAYIARLDSPPRSRDTPTRFTRSSHASLQSSALIYRFFGKGRAMAVENGIDPPTPGLPIPLPETTNEIAQSQHAPADTADATRPPSESAPPSIGVALEPTSLPFLPLPTGATTAAAINEPSQHVFTATDLPDIPDEVLTLEPAPIPGADSAAAAIPPAVDSDVHVQVQDADMDPEQGMDEYRTAAAAPLPSMLNSNAIPLEEDASGDLSASSNEALTLTSTVSRGNYHQCGSARRVKVYELKGEVWFDRGTGYCAGVYDETVDEALLVARREEKCQFLEGIDVPPDAEVDENDAVLPNASGDDAQPKPQALQPQPCQFVVVVSENLESEDILLASKVVKEEVYQRQQDTLVVWTEPTGVDMALSFQEAEGCNEVWEFLTEVQKHFMGLTEEALTDSPPTTPNPQSPTAVLGMSTSGSGLEPLLNIMGDYRGLPDPSLANLEKIDSMLKDTTVRGPMMREKLTTWLMEAHYIRKLVPFFHSVEELEALPALHMLCTIMQTILLLNDSFLFEYILQDDVFLGVVGMLEYDPEFPRLKANYRDHLTHRARFKQVVDIGDPMIVAKIHQTYRLQYLRDVILARVVDDPTVSILTSFIFFHQNDIVNYCCQNELFLSELFRVLTNPEEPLERRSEGVLFLQQLCAMGKHIQLPARISLYRTMTDWGLLNVLQFALEQLGQTARNAAAEILMTIIEYDANSVRAHVVSQVEQNSRPLVSMMIDLLHNEQDPGLKTQIAEAMRIIFDVGSDGGPMASQAPSVTVQGINKSKADPDRFLTWIYEAEIARLCSPFNSLPDFRMLSKGEKLPAQPRNRSGLYAHLCDLLCHMIAHHSFRSQYFVLTSEISKKVGSLLHSRDKFLRLSALRFFKYCLASNNQFTNRHFIKIELLSTTLGLIEAEADRNNLVASACLDFFEHMKSQNMKTLISHCMERHGARMRQLAELPYTAPCFSSLVDEWERNQEPLVPQESGHAAQRPGGADDKSRQTSDAVRDAVAATAADPDEDAYFRSDEDPKDIPPRTSSSASGSLVPYGDDDDEDDLAKSEDDTAGGRKATDASAEAALSPTSLSRIREKRRRSEDDDDDDADDQLARLSKRKSGRMSKNKSKGESFTGSDEAEAGAEVAQQPGGFIRSMANTISNTFGGGNSGGSSSANNKRESSRSPSPKGSKSARSEDSSSSPQRDADKSGSAGGKSSTASSFKNGGISGGLGIKRISLGLTGSAKKMAAQSNVRSTDKPDEQDS</sequence>
<dbReference type="InterPro" id="IPR011993">
    <property type="entry name" value="PH-like_dom_sf"/>
</dbReference>
<evidence type="ECO:0000256" key="2">
    <source>
        <dbReference type="ARBA" id="ARBA00023242"/>
    </source>
</evidence>
<name>M9LU83_PSEA3</name>
<accession>M9LU83</accession>
<dbReference type="SUPFAM" id="SSF48371">
    <property type="entry name" value="ARM repeat"/>
    <property type="match status" value="1"/>
</dbReference>
<evidence type="ECO:0000256" key="3">
    <source>
        <dbReference type="SAM" id="MobiDB-lite"/>
    </source>
</evidence>
<feature type="compositionally biased region" description="Basic and acidic residues" evidence="3">
    <location>
        <begin position="1288"/>
        <end position="1297"/>
    </location>
</feature>
<dbReference type="GO" id="GO:0030289">
    <property type="term" value="C:protein phosphatase 4 complex"/>
    <property type="evidence" value="ECO:0007669"/>
    <property type="project" value="TreeGrafter"/>
</dbReference>
<dbReference type="GO" id="GO:0006974">
    <property type="term" value="P:DNA damage response"/>
    <property type="evidence" value="ECO:0007669"/>
    <property type="project" value="TreeGrafter"/>
</dbReference>
<dbReference type="GO" id="GO:0005654">
    <property type="term" value="C:nucleoplasm"/>
    <property type="evidence" value="ECO:0007669"/>
    <property type="project" value="TreeGrafter"/>
</dbReference>
<protein>
    <submittedName>
        <fullName evidence="6">Uncharacterized protein</fullName>
    </submittedName>
</protein>
<dbReference type="PANTHER" id="PTHR23318">
    <property type="entry name" value="ATP SYNTHASE GAMMA-RELATED"/>
    <property type="match status" value="1"/>
</dbReference>
<feature type="domain" description="PP4R3 EVH1-like" evidence="5">
    <location>
        <begin position="383"/>
        <end position="447"/>
    </location>
</feature>
<dbReference type="InterPro" id="IPR051137">
    <property type="entry name" value="PP4R3-like"/>
</dbReference>
<proteinExistence type="predicted"/>
<feature type="region of interest" description="Disordered" evidence="3">
    <location>
        <begin position="132"/>
        <end position="154"/>
    </location>
</feature>
<keyword evidence="2" id="KW-0539">Nucleus</keyword>
<feature type="compositionally biased region" description="Basic and acidic residues" evidence="3">
    <location>
        <begin position="1061"/>
        <end position="1073"/>
    </location>
</feature>
<reference evidence="7" key="1">
    <citation type="journal article" date="2013" name="Genome Announc.">
        <title>Genome sequence of the basidiomycetous yeast Pseudozyma antarctica T-34, a producer of the glycolipid biosurfactants mannosylerythritol lipids.</title>
        <authorList>
            <person name="Morita T."/>
            <person name="Koike H."/>
            <person name="Koyama Y."/>
            <person name="Hagiwara H."/>
            <person name="Ito E."/>
            <person name="Fukuoka T."/>
            <person name="Imura T."/>
            <person name="Machida M."/>
            <person name="Kitamoto D."/>
        </authorList>
    </citation>
    <scope>NUCLEOTIDE SEQUENCE [LARGE SCALE GENOMIC DNA]</scope>
    <source>
        <strain evidence="7">T-34</strain>
    </source>
</reference>
<evidence type="ECO:0000259" key="4">
    <source>
        <dbReference type="Pfam" id="PF04802"/>
    </source>
</evidence>
<dbReference type="STRING" id="1151754.M9LU83"/>
<dbReference type="Gene3D" id="2.30.29.30">
    <property type="entry name" value="Pleckstrin-homology domain (PH domain)/Phosphotyrosine-binding domain (PTB)"/>
    <property type="match status" value="1"/>
</dbReference>
<dbReference type="InterPro" id="IPR006887">
    <property type="entry name" value="P4R3-like_central_dom"/>
</dbReference>
<comment type="subcellular location">
    <subcellularLocation>
        <location evidence="1">Nucleus</location>
    </subcellularLocation>
</comment>
<feature type="compositionally biased region" description="Basic and acidic residues" evidence="3">
    <location>
        <begin position="1034"/>
        <end position="1047"/>
    </location>
</feature>
<feature type="compositionally biased region" description="Low complexity" evidence="3">
    <location>
        <begin position="1216"/>
        <end position="1225"/>
    </location>
</feature>
<feature type="domain" description="Serine/threonine-protein phosphatase 4 regulatory subunit 3-like central" evidence="4">
    <location>
        <begin position="505"/>
        <end position="1014"/>
    </location>
</feature>
<evidence type="ECO:0000313" key="6">
    <source>
        <dbReference type="EMBL" id="GAC72624.1"/>
    </source>
</evidence>
<feature type="compositionally biased region" description="Low complexity" evidence="3">
    <location>
        <begin position="136"/>
        <end position="147"/>
    </location>
</feature>
<evidence type="ECO:0000313" key="7">
    <source>
        <dbReference type="Proteomes" id="UP000011976"/>
    </source>
</evidence>
<evidence type="ECO:0000256" key="1">
    <source>
        <dbReference type="ARBA" id="ARBA00004123"/>
    </source>
</evidence>
<dbReference type="InterPro" id="IPR055236">
    <property type="entry name" value="EVH1_PP4R3"/>
</dbReference>
<dbReference type="OrthoDB" id="27483at2759"/>